<dbReference type="CDD" id="cd00055">
    <property type="entry name" value="EGF_Lam"/>
    <property type="match status" value="1"/>
</dbReference>
<dbReference type="InterPro" id="IPR016187">
    <property type="entry name" value="CTDL_fold"/>
</dbReference>
<dbReference type="Gene3D" id="2.30.180.10">
    <property type="entry name" value="FAS1 domain"/>
    <property type="match status" value="6"/>
</dbReference>
<proteinExistence type="predicted"/>
<feature type="domain" description="FAS1" evidence="13">
    <location>
        <begin position="1002"/>
        <end position="1130"/>
    </location>
</feature>
<dbReference type="InterPro" id="IPR000742">
    <property type="entry name" value="EGF"/>
</dbReference>
<dbReference type="FunFam" id="2.30.180.10:FF:000005">
    <property type="entry name" value="Stabilin 2"/>
    <property type="match status" value="1"/>
</dbReference>
<dbReference type="GO" id="GO:0005044">
    <property type="term" value="F:scavenger receptor activity"/>
    <property type="evidence" value="ECO:0007669"/>
    <property type="project" value="Ensembl"/>
</dbReference>
<dbReference type="Proteomes" id="UP000002852">
    <property type="component" value="Unassembled WGS sequence"/>
</dbReference>
<feature type="domain" description="EGF-like" evidence="12">
    <location>
        <begin position="123"/>
        <end position="160"/>
    </location>
</feature>
<feature type="domain" description="EGF-like" evidence="12">
    <location>
        <begin position="77"/>
        <end position="115"/>
    </location>
</feature>
<dbReference type="InParanoid" id="A0A3B5QNS4"/>
<feature type="domain" description="EGF-like" evidence="12">
    <location>
        <begin position="804"/>
        <end position="846"/>
    </location>
</feature>
<feature type="domain" description="EGF-like" evidence="12">
    <location>
        <begin position="1267"/>
        <end position="1305"/>
    </location>
</feature>
<dbReference type="SUPFAM" id="SSF57184">
    <property type="entry name" value="Growth factor receptor domain"/>
    <property type="match status" value="1"/>
</dbReference>
<dbReference type="PROSITE" id="PS50963">
    <property type="entry name" value="LINK_2"/>
    <property type="match status" value="1"/>
</dbReference>
<dbReference type="Pfam" id="PF24887">
    <property type="entry name" value="EGF_STAB1-2"/>
    <property type="match status" value="2"/>
</dbReference>
<dbReference type="GO" id="GO:0007155">
    <property type="term" value="P:cell adhesion"/>
    <property type="evidence" value="ECO:0007669"/>
    <property type="project" value="InterPro"/>
</dbReference>
<dbReference type="PROSITE" id="PS01241">
    <property type="entry name" value="LINK_1"/>
    <property type="match status" value="1"/>
</dbReference>
<feature type="disulfide bond" evidence="10">
    <location>
        <begin position="1313"/>
        <end position="1323"/>
    </location>
</feature>
<dbReference type="STRING" id="8083.ENSXMAP00000032286"/>
<dbReference type="InterPro" id="IPR024731">
    <property type="entry name" value="NELL2-like_EGF"/>
</dbReference>
<dbReference type="FunFam" id="2.10.25.10:FF:000040">
    <property type="entry name" value="Stabilin 2"/>
    <property type="match status" value="4"/>
</dbReference>
<keyword evidence="16" id="KW-1185">Reference proteome</keyword>
<reference evidence="16" key="1">
    <citation type="submission" date="2012-01" db="EMBL/GenBank/DDBJ databases">
        <authorList>
            <person name="Walter R."/>
            <person name="Schartl M."/>
            <person name="Warren W."/>
        </authorList>
    </citation>
    <scope>NUCLEOTIDE SEQUENCE [LARGE SCALE GENOMIC DNA]</scope>
    <source>
        <strain evidence="16">JP 163 A</strain>
    </source>
</reference>
<dbReference type="GeneTree" id="ENSGT00940000157928"/>
<feature type="disulfide bond" evidence="10">
    <location>
        <begin position="105"/>
        <end position="114"/>
    </location>
</feature>
<dbReference type="Pfam" id="PF12947">
    <property type="entry name" value="EGF_3"/>
    <property type="match status" value="7"/>
</dbReference>
<dbReference type="InterPro" id="IPR056806">
    <property type="entry name" value="EGF_STAB1-2"/>
</dbReference>
<feature type="domain" description="EGF-like" evidence="12">
    <location>
        <begin position="284"/>
        <end position="323"/>
    </location>
</feature>
<dbReference type="InterPro" id="IPR002049">
    <property type="entry name" value="LE_dom"/>
</dbReference>
<dbReference type="Pfam" id="PF00053">
    <property type="entry name" value="EGF_laminin"/>
    <property type="match status" value="1"/>
</dbReference>
<dbReference type="InterPro" id="IPR036378">
    <property type="entry name" value="FAS1_dom_sf"/>
</dbReference>
<feature type="disulfide bond" evidence="10">
    <location>
        <begin position="1295"/>
        <end position="1304"/>
    </location>
</feature>
<feature type="domain" description="FAS1" evidence="13">
    <location>
        <begin position="1464"/>
        <end position="1597"/>
    </location>
</feature>
<comment type="subcellular location">
    <subcellularLocation>
        <location evidence="1">Membrane</location>
        <topology evidence="1">Single-pass type I membrane protein</topology>
    </subcellularLocation>
</comment>
<dbReference type="GO" id="GO:0016020">
    <property type="term" value="C:membrane"/>
    <property type="evidence" value="ECO:0007669"/>
    <property type="project" value="UniProtKB-SubCell"/>
</dbReference>
<feature type="domain" description="EGF-like" evidence="12">
    <location>
        <begin position="1391"/>
        <end position="1432"/>
    </location>
</feature>
<comment type="caution">
    <text evidence="10">Lacks conserved residue(s) required for the propagation of feature annotation.</text>
</comment>
<keyword evidence="7" id="KW-0675">Receptor</keyword>
<dbReference type="InterPro" id="IPR000538">
    <property type="entry name" value="Link_dom"/>
</dbReference>
<keyword evidence="9" id="KW-0424">Laminin EGF-like domain</keyword>
<dbReference type="InterPro" id="IPR016186">
    <property type="entry name" value="C-type_lectin-like/link_sf"/>
</dbReference>
<feature type="domain" description="EGF-like" evidence="12">
    <location>
        <begin position="1921"/>
        <end position="1961"/>
    </location>
</feature>
<dbReference type="GO" id="GO:0150024">
    <property type="term" value="P:oxidised low-density lipoprotein particle clearance"/>
    <property type="evidence" value="ECO:0007669"/>
    <property type="project" value="Ensembl"/>
</dbReference>
<evidence type="ECO:0000256" key="11">
    <source>
        <dbReference type="PROSITE-ProRule" id="PRU00323"/>
    </source>
</evidence>
<dbReference type="SMART" id="SM00180">
    <property type="entry name" value="EGF_Lam"/>
    <property type="match status" value="4"/>
</dbReference>
<dbReference type="Ensembl" id="ENSXMAT00000023915.1">
    <property type="protein sequence ID" value="ENSXMAP00000032286.1"/>
    <property type="gene ID" value="ENSXMAG00000021784.1"/>
</dbReference>
<feature type="disulfide bond" evidence="10">
    <location>
        <begin position="1250"/>
        <end position="1259"/>
    </location>
</feature>
<dbReference type="InterPro" id="IPR009030">
    <property type="entry name" value="Growth_fac_rcpt_cys_sf"/>
</dbReference>
<protein>
    <submittedName>
        <fullName evidence="15">Stabilin 1</fullName>
    </submittedName>
</protein>
<dbReference type="PROSITE" id="PS00022">
    <property type="entry name" value="EGF_1"/>
    <property type="match status" value="6"/>
</dbReference>
<dbReference type="SUPFAM" id="SSF57196">
    <property type="entry name" value="EGF/Laminin"/>
    <property type="match status" value="2"/>
</dbReference>
<dbReference type="FunFam" id="3.10.100.10:FF:000001">
    <property type="entry name" value="Hyaluronan proteoglycan link protein 1"/>
    <property type="match status" value="1"/>
</dbReference>
<feature type="domain" description="FAS1" evidence="13">
    <location>
        <begin position="2151"/>
        <end position="2283"/>
    </location>
</feature>
<keyword evidence="2 10" id="KW-0245">EGF-like domain</keyword>
<evidence type="ECO:0000256" key="9">
    <source>
        <dbReference type="ARBA" id="ARBA00023292"/>
    </source>
</evidence>
<dbReference type="PANTHER" id="PTHR24038:SF8">
    <property type="entry name" value="STABILIN-1"/>
    <property type="match status" value="1"/>
</dbReference>
<dbReference type="PROSITE" id="PS01186">
    <property type="entry name" value="EGF_2"/>
    <property type="match status" value="12"/>
</dbReference>
<keyword evidence="3" id="KW-0812">Transmembrane</keyword>
<evidence type="ECO:0000259" key="13">
    <source>
        <dbReference type="PROSITE" id="PS50213"/>
    </source>
</evidence>
<feature type="disulfide bond" evidence="10">
    <location>
        <begin position="131"/>
        <end position="148"/>
    </location>
</feature>
<dbReference type="GO" id="GO:0042632">
    <property type="term" value="P:cholesterol homeostasis"/>
    <property type="evidence" value="ECO:0007669"/>
    <property type="project" value="Ensembl"/>
</dbReference>
<dbReference type="GO" id="GO:0034383">
    <property type="term" value="P:low-density lipoprotein particle clearance"/>
    <property type="evidence" value="ECO:0007669"/>
    <property type="project" value="Ensembl"/>
</dbReference>
<dbReference type="FunFam" id="2.30.180.10:FF:000014">
    <property type="entry name" value="Stabilin 1"/>
    <property type="match status" value="1"/>
</dbReference>
<feature type="domain" description="EGF-like" evidence="12">
    <location>
        <begin position="1433"/>
        <end position="1472"/>
    </location>
</feature>
<evidence type="ECO:0000313" key="15">
    <source>
        <dbReference type="Ensembl" id="ENSXMAP00000032286.1"/>
    </source>
</evidence>
<name>A0A3B5QNS4_XIPMA</name>
<reference evidence="16" key="2">
    <citation type="journal article" date="2013" name="Nat. Genet.">
        <title>The genome of the platyfish, Xiphophorus maculatus, provides insights into evolutionary adaptation and several complex traits.</title>
        <authorList>
            <person name="Schartl M."/>
            <person name="Walter R.B."/>
            <person name="Shen Y."/>
            <person name="Garcia T."/>
            <person name="Catchen J."/>
            <person name="Amores A."/>
            <person name="Braasch I."/>
            <person name="Chalopin D."/>
            <person name="Volff J.N."/>
            <person name="Lesch K.P."/>
            <person name="Bisazza A."/>
            <person name="Minx P."/>
            <person name="Hillier L."/>
            <person name="Wilson R.K."/>
            <person name="Fuerstenberg S."/>
            <person name="Boore J."/>
            <person name="Searle S."/>
            <person name="Postlethwait J.H."/>
            <person name="Warren W.C."/>
        </authorList>
    </citation>
    <scope>NUCLEOTIDE SEQUENCE [LARGE SCALE GENOMIC DNA]</scope>
    <source>
        <strain evidence="16">JP 163 A</strain>
    </source>
</reference>
<evidence type="ECO:0000256" key="6">
    <source>
        <dbReference type="ARBA" id="ARBA00023157"/>
    </source>
</evidence>
<evidence type="ECO:0000259" key="14">
    <source>
        <dbReference type="PROSITE" id="PS50963"/>
    </source>
</evidence>
<evidence type="ECO:0000256" key="1">
    <source>
        <dbReference type="ARBA" id="ARBA00004479"/>
    </source>
</evidence>
<evidence type="ECO:0000256" key="5">
    <source>
        <dbReference type="ARBA" id="ARBA00023136"/>
    </source>
</evidence>
<dbReference type="GO" id="GO:0090118">
    <property type="term" value="P:receptor-mediated endocytosis involved in cholesterol transport"/>
    <property type="evidence" value="ECO:0007669"/>
    <property type="project" value="Ensembl"/>
</dbReference>
<evidence type="ECO:0000256" key="3">
    <source>
        <dbReference type="ARBA" id="ARBA00022692"/>
    </source>
</evidence>
<feature type="disulfide bond" evidence="10">
    <location>
        <begin position="150"/>
        <end position="159"/>
    </location>
</feature>
<evidence type="ECO:0000259" key="12">
    <source>
        <dbReference type="PROSITE" id="PS50026"/>
    </source>
</evidence>
<evidence type="ECO:0000313" key="16">
    <source>
        <dbReference type="Proteomes" id="UP000002852"/>
    </source>
</evidence>
<reference evidence="15" key="3">
    <citation type="submission" date="2025-08" db="UniProtKB">
        <authorList>
            <consortium name="Ensembl"/>
        </authorList>
    </citation>
    <scope>IDENTIFICATION</scope>
    <source>
        <strain evidence="15">JP 163 A</strain>
    </source>
</reference>
<dbReference type="GO" id="GO:1901492">
    <property type="term" value="P:positive regulation of lymphangiogenesis"/>
    <property type="evidence" value="ECO:0007669"/>
    <property type="project" value="Ensembl"/>
</dbReference>
<feature type="domain" description="EGF-like" evidence="12">
    <location>
        <begin position="671"/>
        <end position="711"/>
    </location>
</feature>
<feature type="domain" description="EGF-like" evidence="12">
    <location>
        <begin position="1962"/>
        <end position="2004"/>
    </location>
</feature>
<sequence>GRCDVPQRLDVYTACTSCAASVTSSCPRGSSKLSTSNCSYLVQIGSRELELPGCHHLCVKNILQPQCCPGHWGPLCLSCPSWSGRICNYNGDCVDGDIGNGTCICKEGFSGFACQECKNPNAFGKKCDEECDCVNGVCNKGPDGDGQCWCQPPYTGRRCDQVSRGCRRCSSYSYCKGEAEDADCDCLPGYRKMKDNRCLAACSQRDCDANAQCSKEASNIRCTCRPGYDGDGKICIPKNPCLVNNGGCPANSTVCVFKGPDKSSCECMLGMSPVGGSAEHGCQLVSACTAVTCDPTATCQMELDGKPRCLCEPGLIGDGHRCYGNLMARLMELDQRGNQRENLTGAVALFGGGCPMVLSHSGPFTAFFPLLKEPLTEEVCRNHLVLGQHLYQDLEGRDFSLYGGGKLRVKANKKFILLSDPSRPFTIVQADLPAANGVIHIIDRETFRIIFCFSVQFADKTIGEILRKDEKFNRFLSLVDNCGSPPPLRGPGPLTLFVPTNEAVDRARDGSILYMLNSAKQKLQELLRHHVFSQAALTVDDLVALPQVRTMANQLVTVSGEVLLGEKGVRLAGSDIMASNGVIHMINGLLYPPSILPILPHRCDVTKSKITLGPCIHCSFLDQTACPEGTVEMVNIHYSHRGADFCFLPAVNSHRLCLQVAQCCSGFYGPDCKPCIGGFQHPCYDKGTCLDGIHGNGSCSCHPGFKGIACHICSDSSKHGENCDEECRCVHGLCDNRPGSGGACRRGSCSDGFSGDYCDWTATPCNADGLLAHCHVHAYCTHSGLNYRCICRDGYEGDGHSCSPINLCLKSSRGGCDANAECVFVAPGNVSCVCAEGWMGDGTVCVEINNCELQERGGCSPNATCNHIGPGQVEISECLVLLRPIGGQGAKCKLEEGGVHTCTCMDGYGGDGKLCYGSLLDELDMNIKFYNFYKLIQSRNSEDLSGNLTVLVPSREAMRTLSTEENSFWTSRHFLPHLLRSESLSFDPRVLLPARSGLPPEPPTLMAFLNSSSSFSLFRRAALIYNLTDRLADEEFTLLLPTDEAVTNHLSGTNSSVLDWDVLQYHVIPKELLLPDHLHDGLLKNTLLGSDHQVQFHLTNTNQTAVNDVPLNGSVVETQYGVILVLPQVLRVRRNRCIFVILLVLVNCSNLGSDGPDSDNLLSPFLLQIRDRFPASMKPNCFYRKRVGQRRKSVPGCTMKCLRISSVSDHACCPGFYGHECFKCPGDDGSPCSNHGQCQDGNHGNGECRCYEGFHGTACEDCEPGRYGVNCTSSECSCDHGKCDDGLAGSGRCLCYKGWKGTTCSAEIRDDACGGVCDENANCVTGPQGSAAACVCVAGYEGNGTFCQELDVCSRSNGGCSEFAECTKVSAGERTCACSKGYTGDGVVCLEIDGCLVNNGGCHKAAECIRTGPNTTACQCQTGFQGSGRFCYPVNPCRTDNGGCSKYARCEYLGLGQRNCTCQRGHIGDGFTCRGTTRILSAGLVTSVLSPQLSDIGLYGDGPFTVFLPVKETNNNSKIIEWKRAGRLPDLTRYHVVSCEILTLSDLKTATRAVSLSGYTLEFSLKEGSVWINNQSVIVKSDYTTSNGVIHYIDRMLTPYRLEDQLTAAAFYGYGRFYKLVEDAGLLPVLQLTIHQPFTVFWPSDQALGALPAARQRWLSNPDHQDQLAATVKAHIVRDSKVKSADSRSYRTMHGSTIKFSCDKSLVGAVIINENAARLVQRHLSFKEGVGFGIDQLLEPPGLGAFCDSMQNKTTYGRCGSCLYPPPCSISHVDTVRTNFSAHASLYHSRLIYDLDDGYSRGCKRVCLFPSWVQKCCKNHYGRDCQVCAGGVENPCSGHGDCNDGISGSGTCKCQPGFTGKACERCQSGYYGDNCTGTPETTDERLSAGGPCSRCHARARCLYGDRCECEPGFEGNGTDCTPDLCSEYNGGCDVNADCNQTGLIVNCTCRSGYQGDGSSCQPINRCVEQQNGGCSDFASCKFTGPNERQCECLPGFVGNGVQCLEKVMPPVDRCLEENGGCDPVATCKDLHYHANTAGVFHLRSPEGKYKMNFSQADAACQAEDATLATFQQLGDAQQLGMHLCVAGWMAGGRVGYPTRFPSDKCGDNHVGLVMYRDPVDQSSEYDAYCYRLREVSCSCPDGYVGDGDFCNGVLTSVLAATSNFSIFYRLLLDYGGSSSEGRQLLEILAHRKSDVTLFVPHNSGFTQNQSLSGRDLEYHTSANHSRRPFKDLKHQERIASRLGFNLTVTYGNNESCKLVDQRLLLLWDVPAVNGIIHVLEAPLTAPAPLVSHAPAPLAEALEAHNEDEDTPTRPTLFSIPNPLYSGSRAVAEPFQVSQSARFWMDWTGPHVDYMCLYGGSVPEPHRFGSQLNLYFFLTGGECSTRTSRTAKHSGLGPVKPVKPVLPSWK</sequence>
<evidence type="ECO:0000256" key="4">
    <source>
        <dbReference type="ARBA" id="ARBA00022989"/>
    </source>
</evidence>
<dbReference type="FunCoup" id="A0A3B5QNS4">
    <property type="interactions" value="667"/>
</dbReference>
<dbReference type="Gene3D" id="2.10.25.10">
    <property type="entry name" value="Laminin"/>
    <property type="match status" value="10"/>
</dbReference>
<keyword evidence="8" id="KW-0325">Glycoprotein</keyword>
<feature type="domain" description="FAS1" evidence="13">
    <location>
        <begin position="459"/>
        <end position="590"/>
    </location>
</feature>
<dbReference type="GO" id="GO:0005540">
    <property type="term" value="F:hyaluronic acid binding"/>
    <property type="evidence" value="ECO:0007669"/>
    <property type="project" value="InterPro"/>
</dbReference>
<dbReference type="SUPFAM" id="SSF56436">
    <property type="entry name" value="C-type lectin-like"/>
    <property type="match status" value="1"/>
</dbReference>
<feature type="domain" description="FAS1" evidence="13">
    <location>
        <begin position="327"/>
        <end position="446"/>
    </location>
</feature>
<keyword evidence="5" id="KW-0472">Membrane</keyword>
<feature type="domain" description="EGF-like" evidence="12">
    <location>
        <begin position="1824"/>
        <end position="1864"/>
    </location>
</feature>
<feature type="domain" description="FAS1" evidence="13">
    <location>
        <begin position="1601"/>
        <end position="1738"/>
    </location>
</feature>
<feature type="disulfide bond" evidence="10">
    <location>
        <begin position="1276"/>
        <end position="1293"/>
    </location>
</feature>
<evidence type="ECO:0000256" key="7">
    <source>
        <dbReference type="ARBA" id="ARBA00023170"/>
    </source>
</evidence>
<evidence type="ECO:0000256" key="8">
    <source>
        <dbReference type="ARBA" id="ARBA00023180"/>
    </source>
</evidence>
<feature type="domain" description="EGF-like" evidence="12">
    <location>
        <begin position="1225"/>
        <end position="1260"/>
    </location>
</feature>
<dbReference type="PANTHER" id="PTHR24038">
    <property type="entry name" value="STABILIN"/>
    <property type="match status" value="1"/>
</dbReference>
<feature type="disulfide bond" evidence="10">
    <location>
        <begin position="701"/>
        <end position="710"/>
    </location>
</feature>
<reference evidence="15" key="4">
    <citation type="submission" date="2025-09" db="UniProtKB">
        <authorList>
            <consortium name="Ensembl"/>
        </authorList>
    </citation>
    <scope>IDENTIFICATION</scope>
    <source>
        <strain evidence="15">JP 163 A</strain>
    </source>
</reference>
<dbReference type="SMART" id="SM00554">
    <property type="entry name" value="FAS1"/>
    <property type="match status" value="5"/>
</dbReference>
<accession>A0A3B5QNS4</accession>
<feature type="domain" description="Link" evidence="14">
    <location>
        <begin position="2038"/>
        <end position="2131"/>
    </location>
</feature>
<dbReference type="InterPro" id="IPR000782">
    <property type="entry name" value="FAS1_domain"/>
</dbReference>
<feature type="domain" description="EGF-like" evidence="12">
    <location>
        <begin position="761"/>
        <end position="803"/>
    </location>
</feature>
<organism evidence="15 16">
    <name type="scientific">Xiphophorus maculatus</name>
    <name type="common">Southern platyfish</name>
    <name type="synonym">Platypoecilus maculatus</name>
    <dbReference type="NCBI Taxonomy" id="8083"/>
    <lineage>
        <taxon>Eukaryota</taxon>
        <taxon>Metazoa</taxon>
        <taxon>Chordata</taxon>
        <taxon>Craniata</taxon>
        <taxon>Vertebrata</taxon>
        <taxon>Euteleostomi</taxon>
        <taxon>Actinopterygii</taxon>
        <taxon>Neopterygii</taxon>
        <taxon>Teleostei</taxon>
        <taxon>Neoteleostei</taxon>
        <taxon>Acanthomorphata</taxon>
        <taxon>Ovalentaria</taxon>
        <taxon>Atherinomorphae</taxon>
        <taxon>Cyprinodontiformes</taxon>
        <taxon>Poeciliidae</taxon>
        <taxon>Poeciliinae</taxon>
        <taxon>Xiphophorus</taxon>
    </lineage>
</organism>
<keyword evidence="6 10" id="KW-1015">Disulfide bond</keyword>
<dbReference type="Pfam" id="PF00193">
    <property type="entry name" value="Xlink"/>
    <property type="match status" value="1"/>
</dbReference>
<dbReference type="Gene3D" id="3.10.100.10">
    <property type="entry name" value="Mannose-Binding Protein A, subunit A"/>
    <property type="match status" value="1"/>
</dbReference>
<feature type="disulfide bond" evidence="11">
    <location>
        <begin position="2084"/>
        <end position="2105"/>
    </location>
</feature>
<dbReference type="SUPFAM" id="SSF82153">
    <property type="entry name" value="FAS1 domain"/>
    <property type="match status" value="7"/>
</dbReference>
<feature type="domain" description="EGF-like" evidence="12">
    <location>
        <begin position="1309"/>
        <end position="1348"/>
    </location>
</feature>
<feature type="disulfide bond" evidence="10">
    <location>
        <begin position="1317"/>
        <end position="1334"/>
    </location>
</feature>
<feature type="domain" description="EGF-like" evidence="12">
    <location>
        <begin position="1349"/>
        <end position="1390"/>
    </location>
</feature>
<dbReference type="Pfam" id="PF02469">
    <property type="entry name" value="Fasciclin"/>
    <property type="match status" value="5"/>
</dbReference>
<dbReference type="PROSITE" id="PS01248">
    <property type="entry name" value="EGF_LAM_1"/>
    <property type="match status" value="1"/>
</dbReference>
<dbReference type="PROSITE" id="PS50026">
    <property type="entry name" value="EGF_3"/>
    <property type="match status" value="15"/>
</dbReference>
<dbReference type="SMART" id="SM00181">
    <property type="entry name" value="EGF"/>
    <property type="match status" value="21"/>
</dbReference>
<dbReference type="Gene3D" id="2.170.300.10">
    <property type="entry name" value="Tie2 ligand-binding domain superfamily"/>
    <property type="match status" value="1"/>
</dbReference>
<feature type="disulfide bond" evidence="10">
    <location>
        <begin position="1854"/>
        <end position="1863"/>
    </location>
</feature>
<keyword evidence="4" id="KW-1133">Transmembrane helix</keyword>
<evidence type="ECO:0000256" key="10">
    <source>
        <dbReference type="PROSITE-ProRule" id="PRU00076"/>
    </source>
</evidence>
<feature type="disulfide bond" evidence="11">
    <location>
        <begin position="2060"/>
        <end position="2129"/>
    </location>
</feature>
<evidence type="ECO:0000256" key="2">
    <source>
        <dbReference type="ARBA" id="ARBA00022536"/>
    </source>
</evidence>
<dbReference type="SMART" id="SM00445">
    <property type="entry name" value="LINK"/>
    <property type="match status" value="1"/>
</dbReference>
<dbReference type="PROSITE" id="PS50213">
    <property type="entry name" value="FAS1"/>
    <property type="match status" value="6"/>
</dbReference>